<dbReference type="RefSeq" id="WP_154530284.1">
    <property type="nucleotide sequence ID" value="NZ_VULX01000002.1"/>
</dbReference>
<gene>
    <name evidence="1" type="ORF">FYJ33_02940</name>
</gene>
<proteinExistence type="predicted"/>
<sequence length="72" mass="8570">MKRTRESLRNSKIYVQDYLLFTGRTIEDIIIQENCMNDELHPSDFVHELIYRNLMKSIGLGVSICTNLEFRF</sequence>
<evidence type="ECO:0000313" key="2">
    <source>
        <dbReference type="Proteomes" id="UP000460287"/>
    </source>
</evidence>
<name>A0A7X2MWJ3_9CLOT</name>
<organism evidence="1 2">
    <name type="scientific">Inconstantimicrobium porci</name>
    <dbReference type="NCBI Taxonomy" id="2652291"/>
    <lineage>
        <taxon>Bacteria</taxon>
        <taxon>Bacillati</taxon>
        <taxon>Bacillota</taxon>
        <taxon>Clostridia</taxon>
        <taxon>Eubacteriales</taxon>
        <taxon>Clostridiaceae</taxon>
        <taxon>Inconstantimicrobium</taxon>
    </lineage>
</organism>
<dbReference type="EMBL" id="VULX01000002">
    <property type="protein sequence ID" value="MSR90397.1"/>
    <property type="molecule type" value="Genomic_DNA"/>
</dbReference>
<dbReference type="Proteomes" id="UP000460287">
    <property type="component" value="Unassembled WGS sequence"/>
</dbReference>
<comment type="caution">
    <text evidence="1">The sequence shown here is derived from an EMBL/GenBank/DDBJ whole genome shotgun (WGS) entry which is preliminary data.</text>
</comment>
<protein>
    <submittedName>
        <fullName evidence="1">Uncharacterized protein</fullName>
    </submittedName>
</protein>
<dbReference type="AlphaFoldDB" id="A0A7X2MWJ3"/>
<accession>A0A7X2MWJ3</accession>
<keyword evidence="2" id="KW-1185">Reference proteome</keyword>
<reference evidence="1 2" key="1">
    <citation type="submission" date="2019-08" db="EMBL/GenBank/DDBJ databases">
        <title>In-depth cultivation of the pig gut microbiome towards novel bacterial diversity and tailored functional studies.</title>
        <authorList>
            <person name="Wylensek D."/>
            <person name="Hitch T.C.A."/>
            <person name="Clavel T."/>
        </authorList>
    </citation>
    <scope>NUCLEOTIDE SEQUENCE [LARGE SCALE GENOMIC DNA]</scope>
    <source>
        <strain evidence="1 2">WCA-383-APC-5B</strain>
    </source>
</reference>
<evidence type="ECO:0000313" key="1">
    <source>
        <dbReference type="EMBL" id="MSR90397.1"/>
    </source>
</evidence>